<feature type="region of interest" description="Disordered" evidence="7">
    <location>
        <begin position="1"/>
        <end position="25"/>
    </location>
</feature>
<feature type="binding site" evidence="5">
    <location>
        <position position="344"/>
    </location>
    <ligand>
        <name>FAD</name>
        <dbReference type="ChEBI" id="CHEBI:57692"/>
    </ligand>
</feature>
<evidence type="ECO:0000256" key="4">
    <source>
        <dbReference type="PIRSR" id="PIRSR000350-2"/>
    </source>
</evidence>
<dbReference type="GO" id="GO:0050660">
    <property type="term" value="F:flavin adenine dinucleotide binding"/>
    <property type="evidence" value="ECO:0007669"/>
    <property type="project" value="TreeGrafter"/>
</dbReference>
<evidence type="ECO:0000313" key="10">
    <source>
        <dbReference type="EMBL" id="QJR35198.1"/>
    </source>
</evidence>
<keyword evidence="2" id="KW-0285">Flavoprotein</keyword>
<accession>A0A6M4IMR0</accession>
<dbReference type="Gene3D" id="3.50.50.60">
    <property type="entry name" value="FAD/NAD(P)-binding domain"/>
    <property type="match status" value="2"/>
</dbReference>
<sequence length="497" mass="52396">MVLPHAEGRGGVRRRPRRVLEGRADRTVSPPTLVDAAVIGTGQAGPSLATGLASRGLSVAIFEGGALGGSCVNVGCTPTKTLRKTARVAHLARRAADFGVQVGDVRVDLPAALARMRGVVTRSRSGLESLLTGTPGVSLVRDWARLEGRAPDGRFVVRARDAQWHAARVYLNVGTAPSLPPIPGLRDVAALTNDSLLALNELPAELVVIGGSYIGLELGQLYARLGSRVTILEAGPAVASREDADVSARITAMLEAEGLHIVAGVKILTVSRDADGRVAVTLRRPDGTADERVTGTHLLVATGRRPCTDGLGLDTVAVAIDAQGYVPVNGALETSVAGVFALGDVNRRGAFTHTSYQDYEIVLANHNGTPRTADGRITTYAMYTDPPLGRIGMSETEARRALADGRHFLQTTIEMAAVSRAKEEGETTGVIKLLVDGDTHRFAGITMLGIGADEVVQVIAAMMAADAPYEVLRDFLPVHPTITEFFPTMLGRLKPLS</sequence>
<dbReference type="PANTHER" id="PTHR43014:SF2">
    <property type="entry name" value="MERCURIC REDUCTASE"/>
    <property type="match status" value="1"/>
</dbReference>
<evidence type="ECO:0000256" key="2">
    <source>
        <dbReference type="ARBA" id="ARBA00022630"/>
    </source>
</evidence>
<keyword evidence="3 5" id="KW-0274">FAD</keyword>
<dbReference type="PANTHER" id="PTHR43014">
    <property type="entry name" value="MERCURIC REDUCTASE"/>
    <property type="match status" value="1"/>
</dbReference>
<feature type="active site" description="Proton acceptor" evidence="4">
    <location>
        <position position="479"/>
    </location>
</feature>
<evidence type="ECO:0000256" key="5">
    <source>
        <dbReference type="PIRSR" id="PIRSR000350-3"/>
    </source>
</evidence>
<evidence type="ECO:0000256" key="3">
    <source>
        <dbReference type="ARBA" id="ARBA00022827"/>
    </source>
</evidence>
<comment type="cofactor">
    <cofactor evidence="5">
        <name>FAD</name>
        <dbReference type="ChEBI" id="CHEBI:57692"/>
    </cofactor>
    <text evidence="5">Binds 1 FAD per subunit.</text>
</comment>
<dbReference type="PRINTS" id="PR00411">
    <property type="entry name" value="PNDRDTASEI"/>
</dbReference>
<name>A0A6M4IMR0_9BACT</name>
<dbReference type="KEGG" id="ggr:HKW67_06605"/>
<gene>
    <name evidence="10" type="ORF">HKW67_06605</name>
</gene>
<dbReference type="SUPFAM" id="SSF51905">
    <property type="entry name" value="FAD/NAD(P)-binding domain"/>
    <property type="match status" value="1"/>
</dbReference>
<dbReference type="PRINTS" id="PR00368">
    <property type="entry name" value="FADPNR"/>
</dbReference>
<evidence type="ECO:0000256" key="1">
    <source>
        <dbReference type="ARBA" id="ARBA00007532"/>
    </source>
</evidence>
<feature type="binding site" evidence="5">
    <location>
        <position position="303"/>
    </location>
    <ligand>
        <name>NAD(+)</name>
        <dbReference type="ChEBI" id="CHEBI:57540"/>
    </ligand>
</feature>
<evidence type="ECO:0000313" key="11">
    <source>
        <dbReference type="Proteomes" id="UP000500938"/>
    </source>
</evidence>
<dbReference type="AlphaFoldDB" id="A0A6M4IMR0"/>
<feature type="binding site" evidence="5">
    <location>
        <position position="233"/>
    </location>
    <ligand>
        <name>NAD(+)</name>
        <dbReference type="ChEBI" id="CHEBI:57540"/>
    </ligand>
</feature>
<feature type="domain" description="FAD/NAD(P)-binding" evidence="9">
    <location>
        <begin position="35"/>
        <end position="357"/>
    </location>
</feature>
<dbReference type="SUPFAM" id="SSF55424">
    <property type="entry name" value="FAD/NAD-linked reductases, dimerisation (C-terminal) domain"/>
    <property type="match status" value="1"/>
</dbReference>
<dbReference type="GO" id="GO:0003955">
    <property type="term" value="F:NAD(P)H dehydrogenase (quinone) activity"/>
    <property type="evidence" value="ECO:0007669"/>
    <property type="project" value="TreeGrafter"/>
</dbReference>
<dbReference type="PIRSF" id="PIRSF000350">
    <property type="entry name" value="Mercury_reductase_MerA"/>
    <property type="match status" value="1"/>
</dbReference>
<dbReference type="Gene3D" id="3.30.390.30">
    <property type="match status" value="1"/>
</dbReference>
<reference evidence="10 11" key="1">
    <citation type="submission" date="2020-05" db="EMBL/GenBank/DDBJ databases">
        <title>Complete genome sequence of Gemmatimonas greenlandica TET16.</title>
        <authorList>
            <person name="Zeng Y."/>
        </authorList>
    </citation>
    <scope>NUCLEOTIDE SEQUENCE [LARGE SCALE GENOMIC DNA]</scope>
    <source>
        <strain evidence="10 11">TET16</strain>
    </source>
</reference>
<protein>
    <submittedName>
        <fullName evidence="10">Mercuric reductase</fullName>
    </submittedName>
</protein>
<feature type="binding site" evidence="5">
    <location>
        <begin position="210"/>
        <end position="217"/>
    </location>
    <ligand>
        <name>NAD(+)</name>
        <dbReference type="ChEBI" id="CHEBI:57540"/>
    </ligand>
</feature>
<evidence type="ECO:0000259" key="9">
    <source>
        <dbReference type="Pfam" id="PF07992"/>
    </source>
</evidence>
<organism evidence="10 11">
    <name type="scientific">Gemmatimonas groenlandica</name>
    <dbReference type="NCBI Taxonomy" id="2732249"/>
    <lineage>
        <taxon>Bacteria</taxon>
        <taxon>Pseudomonadati</taxon>
        <taxon>Gemmatimonadota</taxon>
        <taxon>Gemmatimonadia</taxon>
        <taxon>Gemmatimonadales</taxon>
        <taxon>Gemmatimonadaceae</taxon>
        <taxon>Gemmatimonas</taxon>
    </lineage>
</organism>
<keyword evidence="11" id="KW-1185">Reference proteome</keyword>
<feature type="disulfide bond" description="Redox-active" evidence="6">
    <location>
        <begin position="71"/>
        <end position="76"/>
    </location>
</feature>
<dbReference type="Proteomes" id="UP000500938">
    <property type="component" value="Chromosome"/>
</dbReference>
<evidence type="ECO:0000256" key="7">
    <source>
        <dbReference type="SAM" id="MobiDB-lite"/>
    </source>
</evidence>
<dbReference type="InterPro" id="IPR036188">
    <property type="entry name" value="FAD/NAD-bd_sf"/>
</dbReference>
<feature type="binding site" evidence="5">
    <location>
        <position position="80"/>
    </location>
    <ligand>
        <name>FAD</name>
        <dbReference type="ChEBI" id="CHEBI:57692"/>
    </ligand>
</feature>
<dbReference type="Pfam" id="PF07992">
    <property type="entry name" value="Pyr_redox_2"/>
    <property type="match status" value="1"/>
</dbReference>
<dbReference type="InterPro" id="IPR023753">
    <property type="entry name" value="FAD/NAD-binding_dom"/>
</dbReference>
<dbReference type="EMBL" id="CP053085">
    <property type="protein sequence ID" value="QJR35198.1"/>
    <property type="molecule type" value="Genomic_DNA"/>
</dbReference>
<keyword evidence="5" id="KW-0547">Nucleotide-binding</keyword>
<feature type="compositionally biased region" description="Basic and acidic residues" evidence="7">
    <location>
        <begin position="1"/>
        <end position="10"/>
    </location>
</feature>
<feature type="domain" description="Pyridine nucleotide-disulphide oxidoreductase dimerisation" evidence="8">
    <location>
        <begin position="380"/>
        <end position="489"/>
    </location>
</feature>
<dbReference type="InterPro" id="IPR001100">
    <property type="entry name" value="Pyr_nuc-diS_OxRdtase"/>
</dbReference>
<proteinExistence type="inferred from homology"/>
<evidence type="ECO:0000259" key="8">
    <source>
        <dbReference type="Pfam" id="PF02852"/>
    </source>
</evidence>
<comment type="similarity">
    <text evidence="1">Belongs to the class-I pyridine nucleotide-disulfide oxidoreductase family.</text>
</comment>
<dbReference type="Pfam" id="PF02852">
    <property type="entry name" value="Pyr_redox_dim"/>
    <property type="match status" value="1"/>
</dbReference>
<evidence type="ECO:0000256" key="6">
    <source>
        <dbReference type="PIRSR" id="PIRSR000350-4"/>
    </source>
</evidence>
<keyword evidence="5" id="KW-0520">NAD</keyword>
<dbReference type="InterPro" id="IPR004099">
    <property type="entry name" value="Pyr_nucl-diS_OxRdtase_dimer"/>
</dbReference>
<dbReference type="InterPro" id="IPR016156">
    <property type="entry name" value="FAD/NAD-linked_Rdtase_dimer_sf"/>
</dbReference>